<feature type="transmembrane region" description="Helical" evidence="7">
    <location>
        <begin position="20"/>
        <end position="39"/>
    </location>
</feature>
<dbReference type="InterPro" id="IPR050250">
    <property type="entry name" value="Macrolide_Exporter_MacB"/>
</dbReference>
<comment type="similarity">
    <text evidence="6">Belongs to the ABC-4 integral membrane protein family.</text>
</comment>
<reference evidence="10 11" key="1">
    <citation type="submission" date="2019-11" db="EMBL/GenBank/DDBJ databases">
        <title>Comparative genomics of hydrocarbon-degrading Desulfosarcina strains.</title>
        <authorList>
            <person name="Watanabe M."/>
            <person name="Kojima H."/>
            <person name="Fukui M."/>
        </authorList>
    </citation>
    <scope>NUCLEOTIDE SEQUENCE [LARGE SCALE GENOMIC DNA]</scope>
    <source>
        <strain evidence="10 11">PL12</strain>
    </source>
</reference>
<evidence type="ECO:0000313" key="11">
    <source>
        <dbReference type="Proteomes" id="UP000427906"/>
    </source>
</evidence>
<comment type="subcellular location">
    <subcellularLocation>
        <location evidence="1">Cell membrane</location>
        <topology evidence="1">Multi-pass membrane protein</topology>
    </subcellularLocation>
</comment>
<feature type="transmembrane region" description="Helical" evidence="7">
    <location>
        <begin position="344"/>
        <end position="368"/>
    </location>
</feature>
<feature type="domain" description="MacB-like periplasmic core" evidence="9">
    <location>
        <begin position="21"/>
        <end position="211"/>
    </location>
</feature>
<dbReference type="PANTHER" id="PTHR30572">
    <property type="entry name" value="MEMBRANE COMPONENT OF TRANSPORTER-RELATED"/>
    <property type="match status" value="1"/>
</dbReference>
<keyword evidence="11" id="KW-1185">Reference proteome</keyword>
<feature type="transmembrane region" description="Helical" evidence="7">
    <location>
        <begin position="258"/>
        <end position="282"/>
    </location>
</feature>
<dbReference type="OrthoDB" id="239678at2"/>
<protein>
    <submittedName>
        <fullName evidence="10">ABC transporter permease</fullName>
    </submittedName>
</protein>
<keyword evidence="2" id="KW-1003">Cell membrane</keyword>
<accession>A0A5K7YQP9</accession>
<dbReference type="Pfam" id="PF12704">
    <property type="entry name" value="MacB_PCD"/>
    <property type="match status" value="1"/>
</dbReference>
<evidence type="ECO:0000256" key="4">
    <source>
        <dbReference type="ARBA" id="ARBA00022989"/>
    </source>
</evidence>
<dbReference type="PANTHER" id="PTHR30572:SF4">
    <property type="entry name" value="ABC TRANSPORTER PERMEASE YTRF"/>
    <property type="match status" value="1"/>
</dbReference>
<keyword evidence="3 7" id="KW-0812">Transmembrane</keyword>
<feature type="domain" description="ABC3 transporter permease C-terminal" evidence="8">
    <location>
        <begin position="262"/>
        <end position="378"/>
    </location>
</feature>
<name>A0A5K7YQP9_9BACT</name>
<dbReference type="EMBL" id="AP021874">
    <property type="protein sequence ID" value="BBO71576.1"/>
    <property type="molecule type" value="Genomic_DNA"/>
</dbReference>
<evidence type="ECO:0000256" key="2">
    <source>
        <dbReference type="ARBA" id="ARBA00022475"/>
    </source>
</evidence>
<evidence type="ECO:0000313" key="10">
    <source>
        <dbReference type="EMBL" id="BBO71576.1"/>
    </source>
</evidence>
<keyword evidence="5 7" id="KW-0472">Membrane</keyword>
<organism evidence="10 11">
    <name type="scientific">Desulfosarcina alkanivorans</name>
    <dbReference type="NCBI Taxonomy" id="571177"/>
    <lineage>
        <taxon>Bacteria</taxon>
        <taxon>Pseudomonadati</taxon>
        <taxon>Thermodesulfobacteriota</taxon>
        <taxon>Desulfobacteria</taxon>
        <taxon>Desulfobacterales</taxon>
        <taxon>Desulfosarcinaceae</taxon>
        <taxon>Desulfosarcina</taxon>
    </lineage>
</organism>
<dbReference type="Proteomes" id="UP000427906">
    <property type="component" value="Chromosome"/>
</dbReference>
<feature type="transmembrane region" description="Helical" evidence="7">
    <location>
        <begin position="302"/>
        <end position="324"/>
    </location>
</feature>
<dbReference type="GO" id="GO:0022857">
    <property type="term" value="F:transmembrane transporter activity"/>
    <property type="evidence" value="ECO:0007669"/>
    <property type="project" value="TreeGrafter"/>
</dbReference>
<proteinExistence type="inferred from homology"/>
<keyword evidence="4 7" id="KW-1133">Transmembrane helix</keyword>
<dbReference type="KEGG" id="dalk:DSCA_55060"/>
<dbReference type="RefSeq" id="WP_155319390.1">
    <property type="nucleotide sequence ID" value="NZ_AP021874.1"/>
</dbReference>
<evidence type="ECO:0000256" key="3">
    <source>
        <dbReference type="ARBA" id="ARBA00022692"/>
    </source>
</evidence>
<evidence type="ECO:0000256" key="6">
    <source>
        <dbReference type="ARBA" id="ARBA00038076"/>
    </source>
</evidence>
<evidence type="ECO:0000259" key="8">
    <source>
        <dbReference type="Pfam" id="PF02687"/>
    </source>
</evidence>
<dbReference type="GO" id="GO:0005886">
    <property type="term" value="C:plasma membrane"/>
    <property type="evidence" value="ECO:0007669"/>
    <property type="project" value="UniProtKB-SubCell"/>
</dbReference>
<evidence type="ECO:0000256" key="5">
    <source>
        <dbReference type="ARBA" id="ARBA00023136"/>
    </source>
</evidence>
<dbReference type="Pfam" id="PF02687">
    <property type="entry name" value="FtsX"/>
    <property type="match status" value="1"/>
</dbReference>
<dbReference type="InterPro" id="IPR025857">
    <property type="entry name" value="MacB_PCD"/>
</dbReference>
<sequence length="385" mass="40621">MNLTDISLKNLMRRKAKAGFIMTGLVVGVAAMVAVIGFVRTMTAEISHKMERYGANILVLPKTEDLQLSYGGLNLGGVSFDVEPIRQEDLLRLRTIKNAANIAATGPTLLGVVEANGRRVLLAGIDLESVRILKPWWRLNGGPPGADGLLAGAETARILNLAIGSEVTVNGRRMPVVGILEATGSQDDSLLFAELTTAQDILGRQGQISMVEVAALCNACPIDEMVSQIAGALPDAKVMAIQQVVKGRMATLHRFSTFSLGMSIVVILVGSLVVLTTMMSSVRERREEIGIFRAMGFRRSHVMGIIFSEAAILSGPAGLIGYLAGTAATYAGVRLFSGLDHASIALDPALCGAAVLLAMVVGLSASVYPAVMAARLDPNTALRSL</sequence>
<gene>
    <name evidence="10" type="ORF">DSCA_55060</name>
</gene>
<dbReference type="AlphaFoldDB" id="A0A5K7YQP9"/>
<evidence type="ECO:0000256" key="7">
    <source>
        <dbReference type="SAM" id="Phobius"/>
    </source>
</evidence>
<dbReference type="InterPro" id="IPR003838">
    <property type="entry name" value="ABC3_permease_C"/>
</dbReference>
<evidence type="ECO:0000256" key="1">
    <source>
        <dbReference type="ARBA" id="ARBA00004651"/>
    </source>
</evidence>
<evidence type="ECO:0000259" key="9">
    <source>
        <dbReference type="Pfam" id="PF12704"/>
    </source>
</evidence>